<dbReference type="NCBIfam" id="TIGR00066">
    <property type="entry name" value="g_glut_trans"/>
    <property type="match status" value="1"/>
</dbReference>
<comment type="caution">
    <text evidence="11">The sequence shown here is derived from an EMBL/GenBank/DDBJ whole genome shotgun (WGS) entry which is preliminary data.</text>
</comment>
<dbReference type="EC" id="2.3.2.2" evidence="8"/>
<feature type="binding site" evidence="7">
    <location>
        <position position="500"/>
    </location>
    <ligand>
        <name>L-glutamate</name>
        <dbReference type="ChEBI" id="CHEBI:29985"/>
    </ligand>
</feature>
<dbReference type="SUPFAM" id="SSF56235">
    <property type="entry name" value="N-terminal nucleophile aminohydrolases (Ntn hydrolases)"/>
    <property type="match status" value="1"/>
</dbReference>
<evidence type="ECO:0000256" key="8">
    <source>
        <dbReference type="RuleBase" id="RU368068"/>
    </source>
</evidence>
<keyword evidence="10" id="KW-0812">Transmembrane</keyword>
<dbReference type="Gene3D" id="1.10.246.130">
    <property type="match status" value="1"/>
</dbReference>
<evidence type="ECO:0000256" key="2">
    <source>
        <dbReference type="ARBA" id="ARBA00001089"/>
    </source>
</evidence>
<evidence type="ECO:0000256" key="3">
    <source>
        <dbReference type="ARBA" id="ARBA00005115"/>
    </source>
</evidence>
<dbReference type="Proteomes" id="UP000326924">
    <property type="component" value="Unassembled WGS sequence"/>
</dbReference>
<dbReference type="FunCoup" id="A0A5J5EW33">
    <property type="interactions" value="167"/>
</dbReference>
<evidence type="ECO:0000256" key="10">
    <source>
        <dbReference type="SAM" id="Phobius"/>
    </source>
</evidence>
<gene>
    <name evidence="11" type="ORF">FN846DRAFT_34437</name>
</gene>
<evidence type="ECO:0000256" key="9">
    <source>
        <dbReference type="SAM" id="MobiDB-lite"/>
    </source>
</evidence>
<comment type="catalytic activity">
    <reaction evidence="5 8">
        <text>an N-terminal (5-L-glutamyl)-[peptide] + an alpha-amino acid = 5-L-glutamyl amino acid + an N-terminal L-alpha-aminoacyl-[peptide]</text>
        <dbReference type="Rhea" id="RHEA:23904"/>
        <dbReference type="Rhea" id="RHEA-COMP:9780"/>
        <dbReference type="Rhea" id="RHEA-COMP:9795"/>
        <dbReference type="ChEBI" id="CHEBI:77644"/>
        <dbReference type="ChEBI" id="CHEBI:78597"/>
        <dbReference type="ChEBI" id="CHEBI:78599"/>
        <dbReference type="ChEBI" id="CHEBI:78608"/>
        <dbReference type="EC" id="2.3.2.2"/>
    </reaction>
</comment>
<feature type="transmembrane region" description="Helical" evidence="10">
    <location>
        <begin position="142"/>
        <end position="168"/>
    </location>
</feature>
<evidence type="ECO:0000256" key="4">
    <source>
        <dbReference type="ARBA" id="ARBA00009381"/>
    </source>
</evidence>
<dbReference type="InterPro" id="IPR043138">
    <property type="entry name" value="GGT_lsub"/>
</dbReference>
<evidence type="ECO:0000256" key="5">
    <source>
        <dbReference type="ARBA" id="ARBA00047417"/>
    </source>
</evidence>
<dbReference type="Pfam" id="PF01019">
    <property type="entry name" value="G_glu_transpept"/>
    <property type="match status" value="1"/>
</dbReference>
<organism evidence="11 12">
    <name type="scientific">Sphaerosporella brunnea</name>
    <dbReference type="NCBI Taxonomy" id="1250544"/>
    <lineage>
        <taxon>Eukaryota</taxon>
        <taxon>Fungi</taxon>
        <taxon>Dikarya</taxon>
        <taxon>Ascomycota</taxon>
        <taxon>Pezizomycotina</taxon>
        <taxon>Pezizomycetes</taxon>
        <taxon>Pezizales</taxon>
        <taxon>Pyronemataceae</taxon>
        <taxon>Sphaerosporella</taxon>
    </lineage>
</organism>
<evidence type="ECO:0000313" key="11">
    <source>
        <dbReference type="EMBL" id="KAA8904393.1"/>
    </source>
</evidence>
<sequence length="653" mass="70718">MSANNPSGSISPPPGSRRIRFSPEVSQTLTPEPNRHYHSSASSSDDSCDVKTALLPQPTGNWRPRRRRSGRSWQANAGLITALVALSVLFGVIIWENEGSDPLTDDSELLVTGKHGVVSSDVDVCSQIGVDTMKKGGNAVDAAIATAACIGTVNMFASGVGGGGFMVVRMADGMSKSFNFREAAPASATRDMYHKDANLARAGGLAVAIPGEVHGFATAHRMFGKLPWKEVWEPSIKLNSEGFRVTPTLESIMLKEEKFFYENRKDWSFLFSESTGNLAAAGDIMKRPEYAQTLTKIAEGDDYAGVKDFYNGTLAAHLTNAIQSADGIATKSDFTLYHTVVSDTVNTNFLGNEVITCPPPCSGAVMLEGLNIAEGLPMDDPSAPASHHYLVEVMKWLSAGRTELGDPFDSVVSDNALRIAELNTKEYAEAVRANISSEQTYPWQHYNPAYEPNDPKGTSHLSVIDTHGNAVALTTTVNLYWGAKLHDPVTGVVLNSEMDDFSIPGRSNAYNLEPSVYNYIQPFKRPLSSTSPTVIVDHNGEARMVIGGSGGSRIVTGVFEAIIKKLVWGYSALDTIRSPRLHHQLIPEVVYAEEGVREEVLAELEKRGHTVDRKKKGEAAGGSVLQGVWRDAERGVVEGVADWWRKGGKARGY</sequence>
<feature type="compositionally biased region" description="Low complexity" evidence="9">
    <location>
        <begin position="1"/>
        <end position="10"/>
    </location>
</feature>
<accession>A0A5J5EW33</accession>
<dbReference type="GO" id="GO:0103068">
    <property type="term" value="F:leukotriene C4 gamma-glutamyl transferase activity"/>
    <property type="evidence" value="ECO:0007669"/>
    <property type="project" value="UniProtKB-EC"/>
</dbReference>
<dbReference type="PRINTS" id="PR01210">
    <property type="entry name" value="GGTRANSPTASE"/>
</dbReference>
<proteinExistence type="inferred from homology"/>
<dbReference type="AlphaFoldDB" id="A0A5J5EW33"/>
<dbReference type="PANTHER" id="PTHR11686:SF9">
    <property type="entry name" value="RE13973P"/>
    <property type="match status" value="1"/>
</dbReference>
<keyword evidence="8" id="KW-0808">Transferase</keyword>
<feature type="binding site" evidence="7">
    <location>
        <begin position="528"/>
        <end position="529"/>
    </location>
    <ligand>
        <name>L-glutamate</name>
        <dbReference type="ChEBI" id="CHEBI:29985"/>
    </ligand>
</feature>
<dbReference type="GO" id="GO:0036374">
    <property type="term" value="F:glutathione hydrolase activity"/>
    <property type="evidence" value="ECO:0007669"/>
    <property type="project" value="UniProtKB-UniRule"/>
</dbReference>
<keyword evidence="8" id="KW-0378">Hydrolase</keyword>
<comment type="function">
    <text evidence="8">Cleaves the gamma-glutamyl peptide bond of glutathione and glutathione conjugates.</text>
</comment>
<comment type="catalytic activity">
    <reaction evidence="1 8">
        <text>an S-substituted glutathione + H2O = an S-substituted L-cysteinylglycine + L-glutamate</text>
        <dbReference type="Rhea" id="RHEA:59468"/>
        <dbReference type="ChEBI" id="CHEBI:15377"/>
        <dbReference type="ChEBI" id="CHEBI:29985"/>
        <dbReference type="ChEBI" id="CHEBI:90779"/>
        <dbReference type="ChEBI" id="CHEBI:143103"/>
        <dbReference type="EC" id="3.4.19.13"/>
    </reaction>
</comment>
<feature type="binding site" evidence="7">
    <location>
        <position position="551"/>
    </location>
    <ligand>
        <name>L-glutamate</name>
        <dbReference type="ChEBI" id="CHEBI:29985"/>
    </ligand>
</feature>
<keyword evidence="8" id="KW-0012">Acyltransferase</keyword>
<keyword evidence="12" id="KW-1185">Reference proteome</keyword>
<name>A0A5J5EW33_9PEZI</name>
<protein>
    <recommendedName>
        <fullName evidence="8">Glutathione hydrolase</fullName>
        <ecNumber evidence="8">2.3.2.2</ecNumber>
        <ecNumber evidence="8">3.4.19.13</ecNumber>
    </recommendedName>
    <alternativeName>
        <fullName evidence="8">Gamma-glutamyltransferase</fullName>
    </alternativeName>
    <alternativeName>
        <fullName evidence="8">Gamma-glutamyltranspeptidase</fullName>
    </alternativeName>
</protein>
<dbReference type="EMBL" id="VXIS01000109">
    <property type="protein sequence ID" value="KAA8904393.1"/>
    <property type="molecule type" value="Genomic_DNA"/>
</dbReference>
<dbReference type="EC" id="3.4.19.13" evidence="8"/>
<dbReference type="InterPro" id="IPR029055">
    <property type="entry name" value="Ntn_hydrolases_N"/>
</dbReference>
<feature type="active site" description="Nucleophile" evidence="6">
    <location>
        <position position="458"/>
    </location>
</feature>
<dbReference type="FunFam" id="3.60.20.40:FF:000001">
    <property type="entry name" value="Gamma-glutamyltranspeptidase 1"/>
    <property type="match status" value="1"/>
</dbReference>
<feature type="binding site" evidence="7">
    <location>
        <position position="181"/>
    </location>
    <ligand>
        <name>L-glutamate</name>
        <dbReference type="ChEBI" id="CHEBI:29985"/>
    </ligand>
</feature>
<feature type="transmembrane region" description="Helical" evidence="10">
    <location>
        <begin position="73"/>
        <end position="95"/>
    </location>
</feature>
<dbReference type="GO" id="GO:0000324">
    <property type="term" value="C:fungal-type vacuole"/>
    <property type="evidence" value="ECO:0007669"/>
    <property type="project" value="TreeGrafter"/>
</dbReference>
<evidence type="ECO:0000256" key="6">
    <source>
        <dbReference type="PIRSR" id="PIRSR600101-1"/>
    </source>
</evidence>
<dbReference type="InterPro" id="IPR043137">
    <property type="entry name" value="GGT_ssub_C"/>
</dbReference>
<evidence type="ECO:0000256" key="1">
    <source>
        <dbReference type="ARBA" id="ARBA00001049"/>
    </source>
</evidence>
<feature type="region of interest" description="Disordered" evidence="9">
    <location>
        <begin position="1"/>
        <end position="71"/>
    </location>
</feature>
<dbReference type="PANTHER" id="PTHR11686">
    <property type="entry name" value="GAMMA GLUTAMYL TRANSPEPTIDASE"/>
    <property type="match status" value="1"/>
</dbReference>
<dbReference type="InParanoid" id="A0A5J5EW33"/>
<feature type="binding site" evidence="7">
    <location>
        <begin position="476"/>
        <end position="478"/>
    </location>
    <ligand>
        <name>L-glutamate</name>
        <dbReference type="ChEBI" id="CHEBI:29985"/>
    </ligand>
</feature>
<dbReference type="InterPro" id="IPR000101">
    <property type="entry name" value="GGT_peptidase"/>
</dbReference>
<dbReference type="OrthoDB" id="1081007at2759"/>
<evidence type="ECO:0000256" key="7">
    <source>
        <dbReference type="PIRSR" id="PIRSR600101-2"/>
    </source>
</evidence>
<dbReference type="GO" id="GO:0005886">
    <property type="term" value="C:plasma membrane"/>
    <property type="evidence" value="ECO:0007669"/>
    <property type="project" value="TreeGrafter"/>
</dbReference>
<dbReference type="GO" id="GO:0006751">
    <property type="term" value="P:glutathione catabolic process"/>
    <property type="evidence" value="ECO:0007669"/>
    <property type="project" value="UniProtKB-UniRule"/>
</dbReference>
<keyword evidence="10" id="KW-1133">Transmembrane helix</keyword>
<evidence type="ECO:0000313" key="12">
    <source>
        <dbReference type="Proteomes" id="UP000326924"/>
    </source>
</evidence>
<dbReference type="UniPathway" id="UPA00204"/>
<comment type="pathway">
    <text evidence="3 8">Sulfur metabolism; glutathione metabolism.</text>
</comment>
<comment type="similarity">
    <text evidence="4">Belongs to the gamma-glutamyltransferase family.</text>
</comment>
<comment type="catalytic activity">
    <reaction evidence="2 8">
        <text>glutathione + H2O = L-cysteinylglycine + L-glutamate</text>
        <dbReference type="Rhea" id="RHEA:28807"/>
        <dbReference type="ChEBI" id="CHEBI:15377"/>
        <dbReference type="ChEBI" id="CHEBI:29985"/>
        <dbReference type="ChEBI" id="CHEBI:57925"/>
        <dbReference type="ChEBI" id="CHEBI:61694"/>
        <dbReference type="EC" id="3.4.19.13"/>
    </reaction>
</comment>
<reference evidence="11 12" key="1">
    <citation type="submission" date="2019-09" db="EMBL/GenBank/DDBJ databases">
        <title>Draft genome of the ectomycorrhizal ascomycete Sphaerosporella brunnea.</title>
        <authorList>
            <consortium name="DOE Joint Genome Institute"/>
            <person name="Benucci G.M."/>
            <person name="Marozzi G."/>
            <person name="Antonielli L."/>
            <person name="Sanchez S."/>
            <person name="Marco P."/>
            <person name="Wang X."/>
            <person name="Falini L.B."/>
            <person name="Barry K."/>
            <person name="Haridas S."/>
            <person name="Lipzen A."/>
            <person name="Labutti K."/>
            <person name="Grigoriev I.V."/>
            <person name="Murat C."/>
            <person name="Martin F."/>
            <person name="Albertini E."/>
            <person name="Donnini D."/>
            <person name="Bonito G."/>
        </authorList>
    </citation>
    <scope>NUCLEOTIDE SEQUENCE [LARGE SCALE GENOMIC DNA]</scope>
    <source>
        <strain evidence="11 12">Sb_GMNB300</strain>
    </source>
</reference>
<dbReference type="Gene3D" id="3.60.20.40">
    <property type="match status" value="1"/>
</dbReference>
<keyword evidence="10" id="KW-0472">Membrane</keyword>